<evidence type="ECO:0000259" key="4">
    <source>
        <dbReference type="PROSITE" id="PS50949"/>
    </source>
</evidence>
<dbReference type="Pfam" id="PF00392">
    <property type="entry name" value="GntR"/>
    <property type="match status" value="1"/>
</dbReference>
<keyword evidence="2" id="KW-0238">DNA-binding</keyword>
<dbReference type="Proteomes" id="UP001300096">
    <property type="component" value="Unassembled WGS sequence"/>
</dbReference>
<dbReference type="PROSITE" id="PS50949">
    <property type="entry name" value="HTH_GNTR"/>
    <property type="match status" value="1"/>
</dbReference>
<dbReference type="InterPro" id="IPR000524">
    <property type="entry name" value="Tscrpt_reg_HTH_GntR"/>
</dbReference>
<name>A0ABT0FH88_9MICO</name>
<dbReference type="PANTHER" id="PTHR38445:SF9">
    <property type="entry name" value="HTH-TYPE TRANSCRIPTIONAL REPRESSOR YTRA"/>
    <property type="match status" value="1"/>
</dbReference>
<organism evidence="5 6">
    <name type="scientific">Microbacterium croceum</name>
    <dbReference type="NCBI Taxonomy" id="2851645"/>
    <lineage>
        <taxon>Bacteria</taxon>
        <taxon>Bacillati</taxon>
        <taxon>Actinomycetota</taxon>
        <taxon>Actinomycetes</taxon>
        <taxon>Micrococcales</taxon>
        <taxon>Microbacteriaceae</taxon>
        <taxon>Microbacterium</taxon>
    </lineage>
</organism>
<dbReference type="CDD" id="cd07377">
    <property type="entry name" value="WHTH_GntR"/>
    <property type="match status" value="1"/>
</dbReference>
<evidence type="ECO:0000256" key="1">
    <source>
        <dbReference type="ARBA" id="ARBA00023015"/>
    </source>
</evidence>
<evidence type="ECO:0000313" key="6">
    <source>
        <dbReference type="Proteomes" id="UP001300096"/>
    </source>
</evidence>
<sequence length="119" mass="12438">MITVDPSGAVAPFEQVRSQIADGIRSGELAEGFRLPSIRQLAADLRVAAGTVAKAYSALESEGLIESSRARGTRVRGGNAHGERVRDAAQAFVDAAGGITLDEALGAVRAAWATRRHPD</sequence>
<keyword evidence="3" id="KW-0804">Transcription</keyword>
<dbReference type="InterPro" id="IPR036390">
    <property type="entry name" value="WH_DNA-bd_sf"/>
</dbReference>
<comment type="caution">
    <text evidence="5">The sequence shown here is derived from an EMBL/GenBank/DDBJ whole genome shotgun (WGS) entry which is preliminary data.</text>
</comment>
<feature type="domain" description="HTH gntR-type" evidence="4">
    <location>
        <begin position="10"/>
        <end position="78"/>
    </location>
</feature>
<evidence type="ECO:0000313" key="5">
    <source>
        <dbReference type="EMBL" id="MCK2037415.1"/>
    </source>
</evidence>
<evidence type="ECO:0000256" key="3">
    <source>
        <dbReference type="ARBA" id="ARBA00023163"/>
    </source>
</evidence>
<dbReference type="SUPFAM" id="SSF46785">
    <property type="entry name" value="Winged helix' DNA-binding domain"/>
    <property type="match status" value="1"/>
</dbReference>
<accession>A0ABT0FH88</accession>
<proteinExistence type="predicted"/>
<keyword evidence="6" id="KW-1185">Reference proteome</keyword>
<dbReference type="SMART" id="SM00345">
    <property type="entry name" value="HTH_GNTR"/>
    <property type="match status" value="1"/>
</dbReference>
<dbReference type="Gene3D" id="1.10.10.10">
    <property type="entry name" value="Winged helix-like DNA-binding domain superfamily/Winged helix DNA-binding domain"/>
    <property type="match status" value="1"/>
</dbReference>
<reference evidence="5 6" key="1">
    <citation type="submission" date="2021-06" db="EMBL/GenBank/DDBJ databases">
        <title>Genome-based taxonomic framework of Microbacterium strains isolated from marine environment, the description of four new species and reclassification of four preexisting species.</title>
        <authorList>
            <person name="Lee S.D."/>
            <person name="Kim S.-M."/>
            <person name="Byeon Y.-S."/>
            <person name="Yang H.L."/>
            <person name="Kim I.S."/>
        </authorList>
    </citation>
    <scope>NUCLEOTIDE SEQUENCE [LARGE SCALE GENOMIC DNA]</scope>
    <source>
        <strain evidence="5 6">SSW1-49</strain>
    </source>
</reference>
<dbReference type="RefSeq" id="WP_247630813.1">
    <property type="nucleotide sequence ID" value="NZ_JAHWXN010000002.1"/>
</dbReference>
<dbReference type="PANTHER" id="PTHR38445">
    <property type="entry name" value="HTH-TYPE TRANSCRIPTIONAL REPRESSOR YTRA"/>
    <property type="match status" value="1"/>
</dbReference>
<evidence type="ECO:0000256" key="2">
    <source>
        <dbReference type="ARBA" id="ARBA00023125"/>
    </source>
</evidence>
<protein>
    <submittedName>
        <fullName evidence="5">GntR family transcriptional regulator</fullName>
    </submittedName>
</protein>
<dbReference type="InterPro" id="IPR036388">
    <property type="entry name" value="WH-like_DNA-bd_sf"/>
</dbReference>
<keyword evidence="1" id="KW-0805">Transcription regulation</keyword>
<dbReference type="EMBL" id="JAHWXN010000002">
    <property type="protein sequence ID" value="MCK2037415.1"/>
    <property type="molecule type" value="Genomic_DNA"/>
</dbReference>
<gene>
    <name evidence="5" type="ORF">KZC51_14880</name>
</gene>